<dbReference type="InterPro" id="IPR019424">
    <property type="entry name" value="7TM_GPCR_Srsx"/>
</dbReference>
<evidence type="ECO:0000313" key="2">
    <source>
        <dbReference type="Proteomes" id="UP000095281"/>
    </source>
</evidence>
<keyword evidence="1" id="KW-0812">Transmembrane</keyword>
<keyword evidence="1" id="KW-1133">Transmembrane helix</keyword>
<dbReference type="Gene3D" id="1.20.1070.10">
    <property type="entry name" value="Rhodopsin 7-helix transmembrane proteins"/>
    <property type="match status" value="1"/>
</dbReference>
<evidence type="ECO:0000313" key="3">
    <source>
        <dbReference type="WBParaSite" id="MhA1_Contig2529.frz3.gene2"/>
    </source>
</evidence>
<sequence length="198" mass="22947">MLISTLICPTIIIYAQYQVVYTVPESTQVICVPHECSWGWAGDLIYDIFVFFYVLTLFNYIIIWIVLKWHSWKNINKNLDSSYAWTRRILKTLSIIMLFNLIGLSMNSIIRLTVPHLNFNVTQRAVAIHGLSCLTNFVMSTNAPVLFTFNQEYKNAFLSAFKFKSAIKTTKVTTVNSLNYPKLMQNNNYINLRLTPIN</sequence>
<keyword evidence="1" id="KW-0472">Membrane</keyword>
<dbReference type="Pfam" id="PF10320">
    <property type="entry name" value="7TM_GPCR_Srsx"/>
    <property type="match status" value="1"/>
</dbReference>
<feature type="transmembrane region" description="Helical" evidence="1">
    <location>
        <begin position="126"/>
        <end position="149"/>
    </location>
</feature>
<dbReference type="Proteomes" id="UP000095281">
    <property type="component" value="Unplaced"/>
</dbReference>
<organism evidence="2 3">
    <name type="scientific">Meloidogyne hapla</name>
    <name type="common">Root-knot nematode worm</name>
    <dbReference type="NCBI Taxonomy" id="6305"/>
    <lineage>
        <taxon>Eukaryota</taxon>
        <taxon>Metazoa</taxon>
        <taxon>Ecdysozoa</taxon>
        <taxon>Nematoda</taxon>
        <taxon>Chromadorea</taxon>
        <taxon>Rhabditida</taxon>
        <taxon>Tylenchina</taxon>
        <taxon>Tylenchomorpha</taxon>
        <taxon>Tylenchoidea</taxon>
        <taxon>Meloidogynidae</taxon>
        <taxon>Meloidogyninae</taxon>
        <taxon>Meloidogyne</taxon>
    </lineage>
</organism>
<dbReference type="WBParaSite" id="MhA1_Contig2529.frz3.gene2">
    <property type="protein sequence ID" value="MhA1_Contig2529.frz3.gene2"/>
    <property type="gene ID" value="MhA1_Contig2529.frz3.gene2"/>
</dbReference>
<accession>A0A1I8BHE3</accession>
<evidence type="ECO:0000256" key="1">
    <source>
        <dbReference type="SAM" id="Phobius"/>
    </source>
</evidence>
<proteinExistence type="predicted"/>
<feature type="transmembrane region" description="Helical" evidence="1">
    <location>
        <begin position="48"/>
        <end position="67"/>
    </location>
</feature>
<name>A0A1I8BHE3_MELHA</name>
<feature type="transmembrane region" description="Helical" evidence="1">
    <location>
        <begin position="88"/>
        <end position="106"/>
    </location>
</feature>
<dbReference type="AlphaFoldDB" id="A0A1I8BHE3"/>
<reference evidence="3" key="1">
    <citation type="submission" date="2016-11" db="UniProtKB">
        <authorList>
            <consortium name="WormBaseParasite"/>
        </authorList>
    </citation>
    <scope>IDENTIFICATION</scope>
</reference>
<keyword evidence="2" id="KW-1185">Reference proteome</keyword>
<protein>
    <submittedName>
        <fullName evidence="3">G_PROTEIN_RECEP_F1_2 domain-containing protein</fullName>
    </submittedName>
</protein>